<evidence type="ECO:0000256" key="11">
    <source>
        <dbReference type="RuleBase" id="RU004181"/>
    </source>
</evidence>
<dbReference type="OrthoDB" id="9810259at2"/>
<reference evidence="13" key="1">
    <citation type="submission" date="2018-11" db="EMBL/GenBank/DDBJ databases">
        <title>Complete genome sequence of Paenibacillus sp. ML311-T8.</title>
        <authorList>
            <person name="Nam Y.-D."/>
            <person name="Kang J."/>
            <person name="Chung W.-H."/>
            <person name="Park Y.S."/>
        </authorList>
    </citation>
    <scope>NUCLEOTIDE SEQUENCE [LARGE SCALE GENOMIC DNA]</scope>
    <source>
        <strain evidence="13">ML311-T8</strain>
    </source>
</reference>
<dbReference type="PROSITE" id="PS00855">
    <property type="entry name" value="SPASE_II"/>
    <property type="match status" value="1"/>
</dbReference>
<feature type="transmembrane region" description="Helical" evidence="9">
    <location>
        <begin position="85"/>
        <end position="102"/>
    </location>
</feature>
<dbReference type="GO" id="GO:0004190">
    <property type="term" value="F:aspartic-type endopeptidase activity"/>
    <property type="evidence" value="ECO:0007669"/>
    <property type="project" value="UniProtKB-UniRule"/>
</dbReference>
<evidence type="ECO:0000256" key="1">
    <source>
        <dbReference type="ARBA" id="ARBA00006139"/>
    </source>
</evidence>
<comment type="catalytic activity">
    <reaction evidence="9 10">
        <text>Release of signal peptides from bacterial membrane prolipoproteins. Hydrolyzes -Xaa-Yaa-Zaa-|-(S,diacylglyceryl)Cys-, in which Xaa is hydrophobic (preferably Leu), and Yaa (Ala or Ser) and Zaa (Gly or Ala) have small, neutral side chains.</text>
        <dbReference type="EC" id="3.4.23.36"/>
    </reaction>
</comment>
<evidence type="ECO:0000313" key="13">
    <source>
        <dbReference type="Proteomes" id="UP000426246"/>
    </source>
</evidence>
<evidence type="ECO:0000313" key="12">
    <source>
        <dbReference type="EMBL" id="QGQ95795.1"/>
    </source>
</evidence>
<evidence type="ECO:0000256" key="6">
    <source>
        <dbReference type="ARBA" id="ARBA00022801"/>
    </source>
</evidence>
<keyword evidence="13" id="KW-1185">Reference proteome</keyword>
<dbReference type="EMBL" id="CP034235">
    <property type="protein sequence ID" value="QGQ95795.1"/>
    <property type="molecule type" value="Genomic_DNA"/>
</dbReference>
<feature type="transmembrane region" description="Helical" evidence="9">
    <location>
        <begin position="58"/>
        <end position="76"/>
    </location>
</feature>
<organism evidence="12 13">
    <name type="scientific">Paenibacillus psychroresistens</name>
    <dbReference type="NCBI Taxonomy" id="1778678"/>
    <lineage>
        <taxon>Bacteria</taxon>
        <taxon>Bacillati</taxon>
        <taxon>Bacillota</taxon>
        <taxon>Bacilli</taxon>
        <taxon>Bacillales</taxon>
        <taxon>Paenibacillaceae</taxon>
        <taxon>Paenibacillus</taxon>
    </lineage>
</organism>
<evidence type="ECO:0000256" key="7">
    <source>
        <dbReference type="ARBA" id="ARBA00022989"/>
    </source>
</evidence>
<evidence type="ECO:0000256" key="4">
    <source>
        <dbReference type="ARBA" id="ARBA00022692"/>
    </source>
</evidence>
<evidence type="ECO:0000256" key="5">
    <source>
        <dbReference type="ARBA" id="ARBA00022750"/>
    </source>
</evidence>
<dbReference type="KEGG" id="ppsc:EHS13_13365"/>
<feature type="active site" evidence="9">
    <location>
        <position position="112"/>
    </location>
</feature>
<evidence type="ECO:0000256" key="10">
    <source>
        <dbReference type="RuleBase" id="RU000594"/>
    </source>
</evidence>
<dbReference type="UniPathway" id="UPA00665"/>
<keyword evidence="3 9" id="KW-0645">Protease</keyword>
<dbReference type="Proteomes" id="UP000426246">
    <property type="component" value="Chromosome"/>
</dbReference>
<keyword evidence="2 9" id="KW-1003">Cell membrane</keyword>
<gene>
    <name evidence="9" type="primary">lspA</name>
    <name evidence="12" type="ORF">EHS13_13365</name>
</gene>
<comment type="pathway">
    <text evidence="9">Protein modification; lipoprotein biosynthesis (signal peptide cleavage).</text>
</comment>
<evidence type="ECO:0000256" key="2">
    <source>
        <dbReference type="ARBA" id="ARBA00022475"/>
    </source>
</evidence>
<keyword evidence="7 9" id="KW-1133">Transmembrane helix</keyword>
<dbReference type="NCBIfam" id="TIGR00077">
    <property type="entry name" value="lspA"/>
    <property type="match status" value="1"/>
</dbReference>
<dbReference type="Pfam" id="PF01252">
    <property type="entry name" value="Peptidase_A8"/>
    <property type="match status" value="1"/>
</dbReference>
<comment type="subcellular location">
    <subcellularLocation>
        <location evidence="9">Cell membrane</location>
        <topology evidence="9">Multi-pass membrane protein</topology>
    </subcellularLocation>
</comment>
<dbReference type="PRINTS" id="PR00781">
    <property type="entry name" value="LIPOSIGPTASE"/>
</dbReference>
<keyword evidence="12" id="KW-0449">Lipoprotein</keyword>
<comment type="similarity">
    <text evidence="1 9 11">Belongs to the peptidase A8 family.</text>
</comment>
<keyword evidence="8 9" id="KW-0472">Membrane</keyword>
<feature type="active site" evidence="9">
    <location>
        <position position="138"/>
    </location>
</feature>
<dbReference type="EC" id="3.4.23.36" evidence="9"/>
<dbReference type="HAMAP" id="MF_00161">
    <property type="entry name" value="LspA"/>
    <property type="match status" value="1"/>
</dbReference>
<dbReference type="GO" id="GO:0005886">
    <property type="term" value="C:plasma membrane"/>
    <property type="evidence" value="ECO:0007669"/>
    <property type="project" value="UniProtKB-SubCell"/>
</dbReference>
<dbReference type="AlphaFoldDB" id="A0A6B8RJK3"/>
<proteinExistence type="inferred from homology"/>
<dbReference type="InterPro" id="IPR001872">
    <property type="entry name" value="Peptidase_A8"/>
</dbReference>
<name>A0A6B8RJK3_9BACL</name>
<protein>
    <recommendedName>
        <fullName evidence="9">Lipoprotein signal peptidase</fullName>
        <ecNumber evidence="9">3.4.23.36</ecNumber>
    </recommendedName>
    <alternativeName>
        <fullName evidence="9">Prolipoprotein signal peptidase</fullName>
    </alternativeName>
    <alternativeName>
        <fullName evidence="9">Signal peptidase II</fullName>
        <shortName evidence="9">SPase II</shortName>
    </alternativeName>
</protein>
<evidence type="ECO:0000256" key="3">
    <source>
        <dbReference type="ARBA" id="ARBA00022670"/>
    </source>
</evidence>
<sequence>MIYYALALLLILIDQATKWLIVHNFTLYESRSVIGDFFLITSHRNSGAAFSILEGQQWFFYIITVIVVIGMIWYLQKMLREKKRLLAVAISFLIGGALGNFTDRVFKGEVVDFLQFNFVFSFFGHAVDYTFAIFNFADTAITVGVVLIFIDALRGWLKERRGKSNEAYGSGTIE</sequence>
<comment type="function">
    <text evidence="9 10">This protein specifically catalyzes the removal of signal peptides from prolipoproteins.</text>
</comment>
<keyword evidence="4 9" id="KW-0812">Transmembrane</keyword>
<keyword evidence="6 9" id="KW-0378">Hydrolase</keyword>
<accession>A0A6B8RJK3</accession>
<comment type="caution">
    <text evidence="9">Lacks conserved residue(s) required for the propagation of feature annotation.</text>
</comment>
<dbReference type="PANTHER" id="PTHR33695:SF1">
    <property type="entry name" value="LIPOPROTEIN SIGNAL PEPTIDASE"/>
    <property type="match status" value="1"/>
</dbReference>
<dbReference type="PANTHER" id="PTHR33695">
    <property type="entry name" value="LIPOPROTEIN SIGNAL PEPTIDASE"/>
    <property type="match status" value="1"/>
</dbReference>
<dbReference type="RefSeq" id="WP_155700832.1">
    <property type="nucleotide sequence ID" value="NZ_CP034235.1"/>
</dbReference>
<keyword evidence="5 9" id="KW-0064">Aspartyl protease</keyword>
<dbReference type="GO" id="GO:0006508">
    <property type="term" value="P:proteolysis"/>
    <property type="evidence" value="ECO:0007669"/>
    <property type="project" value="UniProtKB-KW"/>
</dbReference>
<evidence type="ECO:0000256" key="9">
    <source>
        <dbReference type="HAMAP-Rule" id="MF_00161"/>
    </source>
</evidence>
<evidence type="ECO:0000256" key="8">
    <source>
        <dbReference type="ARBA" id="ARBA00023136"/>
    </source>
</evidence>
<feature type="transmembrane region" description="Helical" evidence="9">
    <location>
        <begin position="129"/>
        <end position="153"/>
    </location>
</feature>